<dbReference type="Gene3D" id="1.20.1560.10">
    <property type="entry name" value="ABC transporter type 1, transmembrane domain"/>
    <property type="match status" value="1"/>
</dbReference>
<dbReference type="InterPro" id="IPR039421">
    <property type="entry name" value="Type_1_exporter"/>
</dbReference>
<evidence type="ECO:0000259" key="8">
    <source>
        <dbReference type="PROSITE" id="PS50893"/>
    </source>
</evidence>
<keyword evidence="5 7" id="KW-1133">Transmembrane helix</keyword>
<name>A0A7W9KP15_9PSEU</name>
<keyword evidence="4 10" id="KW-0067">ATP-binding</keyword>
<dbReference type="GO" id="GO:0140359">
    <property type="term" value="F:ABC-type transporter activity"/>
    <property type="evidence" value="ECO:0007669"/>
    <property type="project" value="InterPro"/>
</dbReference>
<dbReference type="PROSITE" id="PS50929">
    <property type="entry name" value="ABC_TM1F"/>
    <property type="match status" value="1"/>
</dbReference>
<dbReference type="RefSeq" id="WP_184867790.1">
    <property type="nucleotide sequence ID" value="NZ_BAAAWY010000035.1"/>
</dbReference>
<dbReference type="PANTHER" id="PTHR24221:SF654">
    <property type="entry name" value="ATP-BINDING CASSETTE SUB-FAMILY B MEMBER 6"/>
    <property type="match status" value="1"/>
</dbReference>
<feature type="transmembrane region" description="Helical" evidence="7">
    <location>
        <begin position="160"/>
        <end position="181"/>
    </location>
</feature>
<dbReference type="GO" id="GO:0016887">
    <property type="term" value="F:ATP hydrolysis activity"/>
    <property type="evidence" value="ECO:0007669"/>
    <property type="project" value="InterPro"/>
</dbReference>
<feature type="domain" description="ABC transporter" evidence="8">
    <location>
        <begin position="346"/>
        <end position="593"/>
    </location>
</feature>
<feature type="transmembrane region" description="Helical" evidence="7">
    <location>
        <begin position="285"/>
        <end position="310"/>
    </location>
</feature>
<sequence>MTAGILTRGVDVLSALRLAAQAAASANRRLAVGVGVLAVVGSALTVAVALVSQEIVDSATTGQAVLLAAGLFGAYAIATLCLEWLNTGLTTTLAEATDHWLESTLARCVLAPPGLDHVENSEYQNQVHVLLNQRGALGGTVNTVVGATTLAVRFVVAEVLLARISPVLLVFPLFIVPTIAISGRTQRLLSRSLTAVAERTRLATMFFQTASDPAAGRELRVYGLGPEVVRRHTDLLLEVDEEQWAARLKSSLLEGATWAFFAAGLVGAIFFAVHDGRAQHSPAELLLLFVLAAQIAGQTKTASFVVGSIGRQTDAFRRYRHVRDVADRYRGSSADAPAPDRLEHGIDLVDVELRYAGASEPALRGVSCHLPAGATVALVGPSGAGKSSLVKLLLGLYEPTAGSVNVDGVPLSAIDHGRWRERTAAAFQDFTRFELTLLESVGVGDLPRSTDEVAVAGALRRAEAGSLVQHWDDGLQTRLGRSHADGVEPSEGQWQKVAIARAMLRDAPLLTVLDEPTASLDAESEYDLFHAYRRSARDRAHRTGGITVLVSHRFVTVRDADLILVIDGGRVVESGTHDELVRLGGRYARLFETQAGEYR</sequence>
<feature type="domain" description="ABC transmembrane type-1" evidence="9">
    <location>
        <begin position="32"/>
        <end position="311"/>
    </location>
</feature>
<dbReference type="GO" id="GO:0005524">
    <property type="term" value="F:ATP binding"/>
    <property type="evidence" value="ECO:0007669"/>
    <property type="project" value="UniProtKB-KW"/>
</dbReference>
<evidence type="ECO:0000256" key="6">
    <source>
        <dbReference type="ARBA" id="ARBA00023136"/>
    </source>
</evidence>
<dbReference type="Proteomes" id="UP000585638">
    <property type="component" value="Unassembled WGS sequence"/>
</dbReference>
<dbReference type="SUPFAM" id="SSF52540">
    <property type="entry name" value="P-loop containing nucleoside triphosphate hydrolases"/>
    <property type="match status" value="1"/>
</dbReference>
<dbReference type="SUPFAM" id="SSF90123">
    <property type="entry name" value="ABC transporter transmembrane region"/>
    <property type="match status" value="1"/>
</dbReference>
<evidence type="ECO:0000313" key="11">
    <source>
        <dbReference type="Proteomes" id="UP000585638"/>
    </source>
</evidence>
<comment type="caution">
    <text evidence="10">The sequence shown here is derived from an EMBL/GenBank/DDBJ whole genome shotgun (WGS) entry which is preliminary data.</text>
</comment>
<evidence type="ECO:0000256" key="4">
    <source>
        <dbReference type="ARBA" id="ARBA00022840"/>
    </source>
</evidence>
<reference evidence="10 11" key="1">
    <citation type="submission" date="2020-08" db="EMBL/GenBank/DDBJ databases">
        <title>Sequencing the genomes of 1000 actinobacteria strains.</title>
        <authorList>
            <person name="Klenk H.-P."/>
        </authorList>
    </citation>
    <scope>NUCLEOTIDE SEQUENCE [LARGE SCALE GENOMIC DNA]</scope>
    <source>
        <strain evidence="10 11">DSM 43851</strain>
    </source>
</reference>
<evidence type="ECO:0000259" key="9">
    <source>
        <dbReference type="PROSITE" id="PS50929"/>
    </source>
</evidence>
<evidence type="ECO:0000256" key="1">
    <source>
        <dbReference type="ARBA" id="ARBA00004651"/>
    </source>
</evidence>
<evidence type="ECO:0000256" key="2">
    <source>
        <dbReference type="ARBA" id="ARBA00022692"/>
    </source>
</evidence>
<dbReference type="Gene3D" id="3.40.50.300">
    <property type="entry name" value="P-loop containing nucleotide triphosphate hydrolases"/>
    <property type="match status" value="1"/>
</dbReference>
<evidence type="ECO:0000313" key="10">
    <source>
        <dbReference type="EMBL" id="MBB5896081.1"/>
    </source>
</evidence>
<feature type="transmembrane region" description="Helical" evidence="7">
    <location>
        <begin position="30"/>
        <end position="52"/>
    </location>
</feature>
<dbReference type="AlphaFoldDB" id="A0A7W9KP15"/>
<dbReference type="PANTHER" id="PTHR24221">
    <property type="entry name" value="ATP-BINDING CASSETTE SUB-FAMILY B"/>
    <property type="match status" value="1"/>
</dbReference>
<accession>A0A7W9KP15</accession>
<dbReference type="InterPro" id="IPR003439">
    <property type="entry name" value="ABC_transporter-like_ATP-bd"/>
</dbReference>
<keyword evidence="11" id="KW-1185">Reference proteome</keyword>
<dbReference type="InterPro" id="IPR011527">
    <property type="entry name" value="ABC1_TM_dom"/>
</dbReference>
<protein>
    <submittedName>
        <fullName evidence="10">ATP-binding cassette subfamily B protein</fullName>
    </submittedName>
</protein>
<dbReference type="InterPro" id="IPR003593">
    <property type="entry name" value="AAA+_ATPase"/>
</dbReference>
<evidence type="ECO:0000256" key="5">
    <source>
        <dbReference type="ARBA" id="ARBA00022989"/>
    </source>
</evidence>
<feature type="transmembrane region" description="Helical" evidence="7">
    <location>
        <begin position="252"/>
        <end position="273"/>
    </location>
</feature>
<dbReference type="GO" id="GO:0005886">
    <property type="term" value="C:plasma membrane"/>
    <property type="evidence" value="ECO:0007669"/>
    <property type="project" value="UniProtKB-SubCell"/>
</dbReference>
<dbReference type="InterPro" id="IPR036640">
    <property type="entry name" value="ABC1_TM_sf"/>
</dbReference>
<dbReference type="GO" id="GO:0034040">
    <property type="term" value="F:ATPase-coupled lipid transmembrane transporter activity"/>
    <property type="evidence" value="ECO:0007669"/>
    <property type="project" value="TreeGrafter"/>
</dbReference>
<gene>
    <name evidence="10" type="ORF">BJ998_007277</name>
</gene>
<dbReference type="EMBL" id="JACHIR010000001">
    <property type="protein sequence ID" value="MBB5896081.1"/>
    <property type="molecule type" value="Genomic_DNA"/>
</dbReference>
<organism evidence="10 11">
    <name type="scientific">Kutzneria kofuensis</name>
    <dbReference type="NCBI Taxonomy" id="103725"/>
    <lineage>
        <taxon>Bacteria</taxon>
        <taxon>Bacillati</taxon>
        <taxon>Actinomycetota</taxon>
        <taxon>Actinomycetes</taxon>
        <taxon>Pseudonocardiales</taxon>
        <taxon>Pseudonocardiaceae</taxon>
        <taxon>Kutzneria</taxon>
    </lineage>
</organism>
<proteinExistence type="predicted"/>
<dbReference type="InterPro" id="IPR027417">
    <property type="entry name" value="P-loop_NTPase"/>
</dbReference>
<dbReference type="PROSITE" id="PS50893">
    <property type="entry name" value="ABC_TRANSPORTER_2"/>
    <property type="match status" value="1"/>
</dbReference>
<comment type="subcellular location">
    <subcellularLocation>
        <location evidence="1">Cell membrane</location>
        <topology evidence="1">Multi-pass membrane protein</topology>
    </subcellularLocation>
</comment>
<evidence type="ECO:0000256" key="3">
    <source>
        <dbReference type="ARBA" id="ARBA00022741"/>
    </source>
</evidence>
<keyword evidence="2 7" id="KW-0812">Transmembrane</keyword>
<keyword evidence="6 7" id="KW-0472">Membrane</keyword>
<evidence type="ECO:0000256" key="7">
    <source>
        <dbReference type="SAM" id="Phobius"/>
    </source>
</evidence>
<feature type="transmembrane region" description="Helical" evidence="7">
    <location>
        <begin position="64"/>
        <end position="85"/>
    </location>
</feature>
<keyword evidence="3" id="KW-0547">Nucleotide-binding</keyword>
<dbReference type="Pfam" id="PF00005">
    <property type="entry name" value="ABC_tran"/>
    <property type="match status" value="1"/>
</dbReference>
<dbReference type="SMART" id="SM00382">
    <property type="entry name" value="AAA"/>
    <property type="match status" value="1"/>
</dbReference>